<evidence type="ECO:0000313" key="13">
    <source>
        <dbReference type="Proteomes" id="UP000215086"/>
    </source>
</evidence>
<dbReference type="NCBIfam" id="TIGR00879">
    <property type="entry name" value="SP"/>
    <property type="match status" value="1"/>
</dbReference>
<dbReference type="PROSITE" id="PS00216">
    <property type="entry name" value="SUGAR_TRANSPORT_1"/>
    <property type="match status" value="2"/>
</dbReference>
<feature type="transmembrane region" description="Helical" evidence="10">
    <location>
        <begin position="358"/>
        <end position="383"/>
    </location>
</feature>
<dbReference type="InterPro" id="IPR050814">
    <property type="entry name" value="Myo-inositol_Transporter"/>
</dbReference>
<dbReference type="RefSeq" id="WP_095413923.1">
    <property type="nucleotide sequence ID" value="NZ_CP018477.1"/>
</dbReference>
<dbReference type="SUPFAM" id="SSF103473">
    <property type="entry name" value="MFS general substrate transporter"/>
    <property type="match status" value="1"/>
</dbReference>
<dbReference type="Pfam" id="PF00083">
    <property type="entry name" value="Sugar_tr"/>
    <property type="match status" value="1"/>
</dbReference>
<dbReference type="Gene3D" id="1.20.1250.20">
    <property type="entry name" value="MFS general substrate transporter like domains"/>
    <property type="match status" value="2"/>
</dbReference>
<dbReference type="PANTHER" id="PTHR48020:SF12">
    <property type="entry name" value="PROTON MYO-INOSITOL COTRANSPORTER"/>
    <property type="match status" value="1"/>
</dbReference>
<keyword evidence="7 10" id="KW-1133">Transmembrane helix</keyword>
<keyword evidence="13" id="KW-1185">Reference proteome</keyword>
<dbReference type="InterPro" id="IPR047984">
    <property type="entry name" value="XylE-like"/>
</dbReference>
<organism evidence="12 13">
    <name type="scientific">Thermogutta terrifontis</name>
    <dbReference type="NCBI Taxonomy" id="1331910"/>
    <lineage>
        <taxon>Bacteria</taxon>
        <taxon>Pseudomonadati</taxon>
        <taxon>Planctomycetota</taxon>
        <taxon>Planctomycetia</taxon>
        <taxon>Pirellulales</taxon>
        <taxon>Thermoguttaceae</taxon>
        <taxon>Thermogutta</taxon>
    </lineage>
</organism>
<dbReference type="InterPro" id="IPR005828">
    <property type="entry name" value="MFS_sugar_transport-like"/>
</dbReference>
<evidence type="ECO:0000313" key="12">
    <source>
        <dbReference type="EMBL" id="ASV73255.1"/>
    </source>
</evidence>
<evidence type="ECO:0000256" key="7">
    <source>
        <dbReference type="ARBA" id="ARBA00022989"/>
    </source>
</evidence>
<proteinExistence type="inferred from homology"/>
<evidence type="ECO:0000256" key="10">
    <source>
        <dbReference type="SAM" id="Phobius"/>
    </source>
</evidence>
<evidence type="ECO:0000256" key="3">
    <source>
        <dbReference type="ARBA" id="ARBA00022448"/>
    </source>
</evidence>
<dbReference type="KEGG" id="ttf:THTE_0653"/>
<dbReference type="GO" id="GO:0005886">
    <property type="term" value="C:plasma membrane"/>
    <property type="evidence" value="ECO:0007669"/>
    <property type="project" value="UniProtKB-SubCell"/>
</dbReference>
<dbReference type="GO" id="GO:0022857">
    <property type="term" value="F:transmembrane transporter activity"/>
    <property type="evidence" value="ECO:0007669"/>
    <property type="project" value="InterPro"/>
</dbReference>
<dbReference type="FunFam" id="1.20.1250.20:FF:000122">
    <property type="entry name" value="D-xylose transporter XylE"/>
    <property type="match status" value="1"/>
</dbReference>
<dbReference type="PROSITE" id="PS00217">
    <property type="entry name" value="SUGAR_TRANSPORT_2"/>
    <property type="match status" value="1"/>
</dbReference>
<feature type="transmembrane region" description="Helical" evidence="10">
    <location>
        <begin position="21"/>
        <end position="44"/>
    </location>
</feature>
<feature type="transmembrane region" description="Helical" evidence="10">
    <location>
        <begin position="117"/>
        <end position="138"/>
    </location>
</feature>
<feature type="transmembrane region" description="Helical" evidence="10">
    <location>
        <begin position="331"/>
        <end position="352"/>
    </location>
</feature>
<comment type="subcellular location">
    <subcellularLocation>
        <location evidence="1">Cell membrane</location>
        <topology evidence="1">Multi-pass membrane protein</topology>
    </subcellularLocation>
</comment>
<dbReference type="InterPro" id="IPR005829">
    <property type="entry name" value="Sugar_transporter_CS"/>
</dbReference>
<dbReference type="PROSITE" id="PS50850">
    <property type="entry name" value="MFS"/>
    <property type="match status" value="1"/>
</dbReference>
<feature type="transmembrane region" description="Helical" evidence="10">
    <location>
        <begin position="91"/>
        <end position="111"/>
    </location>
</feature>
<protein>
    <submittedName>
        <fullName evidence="12">Arabinose-proton symporter</fullName>
    </submittedName>
</protein>
<evidence type="ECO:0000256" key="2">
    <source>
        <dbReference type="ARBA" id="ARBA00010992"/>
    </source>
</evidence>
<evidence type="ECO:0000256" key="1">
    <source>
        <dbReference type="ARBA" id="ARBA00004651"/>
    </source>
</evidence>
<feature type="domain" description="Major facilitator superfamily (MFS) profile" evidence="11">
    <location>
        <begin position="26"/>
        <end position="449"/>
    </location>
</feature>
<feature type="transmembrane region" description="Helical" evidence="10">
    <location>
        <begin position="300"/>
        <end position="324"/>
    </location>
</feature>
<dbReference type="InterPro" id="IPR003663">
    <property type="entry name" value="Sugar/inositol_transpt"/>
</dbReference>
<accession>A0A286RBC2</accession>
<evidence type="ECO:0000256" key="8">
    <source>
        <dbReference type="ARBA" id="ARBA00023136"/>
    </source>
</evidence>
<dbReference type="InterPro" id="IPR020846">
    <property type="entry name" value="MFS_dom"/>
</dbReference>
<comment type="similarity">
    <text evidence="2 9">Belongs to the major facilitator superfamily. Sugar transporter (TC 2.A.1.1) family.</text>
</comment>
<keyword evidence="5" id="KW-0762">Sugar transport</keyword>
<feature type="transmembrane region" description="Helical" evidence="10">
    <location>
        <begin position="265"/>
        <end position="288"/>
    </location>
</feature>
<feature type="transmembrane region" description="Helical" evidence="10">
    <location>
        <begin position="185"/>
        <end position="207"/>
    </location>
</feature>
<keyword evidence="3 9" id="KW-0813">Transport</keyword>
<evidence type="ECO:0000259" key="11">
    <source>
        <dbReference type="PROSITE" id="PS50850"/>
    </source>
</evidence>
<dbReference type="EMBL" id="CP018477">
    <property type="protein sequence ID" value="ASV73255.1"/>
    <property type="molecule type" value="Genomic_DNA"/>
</dbReference>
<dbReference type="CDD" id="cd17359">
    <property type="entry name" value="MFS_XylE_like"/>
    <property type="match status" value="1"/>
</dbReference>
<dbReference type="AlphaFoldDB" id="A0A286RBC2"/>
<reference evidence="12 13" key="1">
    <citation type="journal article" name="Front. Microbiol.">
        <title>Sugar Metabolism of the First Thermophilic Planctomycete Thermogutta terrifontis: Comparative Genomic and Transcriptomic Approaches.</title>
        <authorList>
            <person name="Elcheninov A.G."/>
            <person name="Menzel P."/>
            <person name="Gudbergsdottir S.R."/>
            <person name="Slesarev A.I."/>
            <person name="Kadnikov V.V."/>
            <person name="Krogh A."/>
            <person name="Bonch-Osmolovskaya E.A."/>
            <person name="Peng X."/>
            <person name="Kublanov I.V."/>
        </authorList>
    </citation>
    <scope>NUCLEOTIDE SEQUENCE [LARGE SCALE GENOMIC DNA]</scope>
    <source>
        <strain evidence="12 13">R1</strain>
    </source>
</reference>
<evidence type="ECO:0000256" key="9">
    <source>
        <dbReference type="RuleBase" id="RU003346"/>
    </source>
</evidence>
<evidence type="ECO:0000256" key="4">
    <source>
        <dbReference type="ARBA" id="ARBA00022475"/>
    </source>
</evidence>
<name>A0A286RBC2_9BACT</name>
<keyword evidence="4" id="KW-1003">Cell membrane</keyword>
<feature type="transmembrane region" description="Helical" evidence="10">
    <location>
        <begin position="427"/>
        <end position="445"/>
    </location>
</feature>
<dbReference type="PRINTS" id="PR00171">
    <property type="entry name" value="SUGRTRNSPORT"/>
</dbReference>
<evidence type="ECO:0000256" key="5">
    <source>
        <dbReference type="ARBA" id="ARBA00022597"/>
    </source>
</evidence>
<keyword evidence="8 10" id="KW-0472">Membrane</keyword>
<feature type="transmembrane region" description="Helical" evidence="10">
    <location>
        <begin position="395"/>
        <end position="421"/>
    </location>
</feature>
<keyword evidence="6 10" id="KW-0812">Transmembrane</keyword>
<feature type="transmembrane region" description="Helical" evidence="10">
    <location>
        <begin position="150"/>
        <end position="173"/>
    </location>
</feature>
<evidence type="ECO:0000256" key="6">
    <source>
        <dbReference type="ARBA" id="ARBA00022692"/>
    </source>
</evidence>
<gene>
    <name evidence="12" type="ORF">THTE_0653</name>
</gene>
<dbReference type="Proteomes" id="UP000215086">
    <property type="component" value="Chromosome"/>
</dbReference>
<dbReference type="PANTHER" id="PTHR48020">
    <property type="entry name" value="PROTON MYO-INOSITOL COTRANSPORTER"/>
    <property type="match status" value="1"/>
</dbReference>
<sequence>MIAHLQHAPGTEPPPYRGSTGYVLLLTVVAALGGLLFGYDTAVIAGAIDYLTEHFQLSPELKGWATSNILLGCALGAAVAGPLADYLGRRWVLVLSAIFFAISAIGTAIPTTLTQFVLARMLGGLAVGAAAIVSPLYIAEISPAPIRGRLVALQQIAIISGMVVVAIVNWVIALQGDHAWNVTTGWRWMFGSETLPAVLFLACLTLVPESPRWLIKMGRTADALAVLTRLAGPERANWEAADIQRTVAEETGRLSELLRPGYRRILVIGVILAILQQITGINAIVYYTPSIFRSSGSTDIWALFWTIITQAVNLTFTLVAIAVVDRLGRKPLLLLTSTAMGVSLVLLGWAFHQQLPNTWVVVFIQLYMASFAVGMGPVVWVVLAEMFPTRTRGLAMGIATVALWLADFLITQTAPMMYAAWGPASAFWTYAVMCAVCLVFVLLFVPETKGKTLEEIERSFLKLGTTASR</sequence>
<feature type="transmembrane region" description="Helical" evidence="10">
    <location>
        <begin position="64"/>
        <end position="84"/>
    </location>
</feature>
<dbReference type="InterPro" id="IPR036259">
    <property type="entry name" value="MFS_trans_sf"/>
</dbReference>
<dbReference type="OrthoDB" id="9787026at2"/>